<keyword evidence="8" id="KW-0479">Metal-binding</keyword>
<feature type="non-terminal residue" evidence="11">
    <location>
        <position position="143"/>
    </location>
</feature>
<evidence type="ECO:0000256" key="6">
    <source>
        <dbReference type="ARBA" id="ARBA00023136"/>
    </source>
</evidence>
<dbReference type="PANTHER" id="PTHR11616:SF321">
    <property type="entry name" value="SODIUM-DEPENDENT NUTRIENT AMINO ACID TRANSPORTER 1-RELATED"/>
    <property type="match status" value="1"/>
</dbReference>
<dbReference type="PANTHER" id="PTHR11616">
    <property type="entry name" value="SODIUM/CHLORIDE DEPENDENT TRANSPORTER"/>
    <property type="match status" value="1"/>
</dbReference>
<evidence type="ECO:0000313" key="11">
    <source>
        <dbReference type="EMBL" id="RUS88184.1"/>
    </source>
</evidence>
<dbReference type="InterPro" id="IPR037272">
    <property type="entry name" value="SNS_sf"/>
</dbReference>
<keyword evidence="8" id="KW-0915">Sodium</keyword>
<feature type="binding site" evidence="8">
    <location>
        <position position="86"/>
    </location>
    <ligand>
        <name>Na(+)</name>
        <dbReference type="ChEBI" id="CHEBI:29101"/>
        <label>1</label>
    </ligand>
</feature>
<proteinExistence type="inferred from homology"/>
<dbReference type="InterPro" id="IPR000175">
    <property type="entry name" value="Na/ntran_symport"/>
</dbReference>
<feature type="binding site" evidence="8">
    <location>
        <position position="81"/>
    </location>
    <ligand>
        <name>Na(+)</name>
        <dbReference type="ChEBI" id="CHEBI:29101"/>
        <label>1</label>
    </ligand>
</feature>
<dbReference type="PRINTS" id="PR00176">
    <property type="entry name" value="NANEUSMPORT"/>
</dbReference>
<feature type="transmembrane region" description="Helical" evidence="10">
    <location>
        <begin position="102"/>
        <end position="120"/>
    </location>
</feature>
<gene>
    <name evidence="11" type="ORF">EGW08_004081</name>
</gene>
<dbReference type="GO" id="GO:0005886">
    <property type="term" value="C:plasma membrane"/>
    <property type="evidence" value="ECO:0007669"/>
    <property type="project" value="TreeGrafter"/>
</dbReference>
<evidence type="ECO:0000256" key="2">
    <source>
        <dbReference type="ARBA" id="ARBA00006459"/>
    </source>
</evidence>
<dbReference type="OrthoDB" id="6581954at2759"/>
<dbReference type="EMBL" id="RQTK01000091">
    <property type="protein sequence ID" value="RUS88184.1"/>
    <property type="molecule type" value="Genomic_DNA"/>
</dbReference>
<evidence type="ECO:0000256" key="4">
    <source>
        <dbReference type="ARBA" id="ARBA00022692"/>
    </source>
</evidence>
<feature type="binding site" evidence="8">
    <location>
        <position position="82"/>
    </location>
    <ligand>
        <name>Na(+)</name>
        <dbReference type="ChEBI" id="CHEBI:29101"/>
        <label>1</label>
    </ligand>
</feature>
<name>A0A3S0ZX42_ELYCH</name>
<reference evidence="11 12" key="1">
    <citation type="submission" date="2019-01" db="EMBL/GenBank/DDBJ databases">
        <title>A draft genome assembly of the solar-powered sea slug Elysia chlorotica.</title>
        <authorList>
            <person name="Cai H."/>
            <person name="Li Q."/>
            <person name="Fang X."/>
            <person name="Li J."/>
            <person name="Curtis N.E."/>
            <person name="Altenburger A."/>
            <person name="Shibata T."/>
            <person name="Feng M."/>
            <person name="Maeda T."/>
            <person name="Schwartz J.A."/>
            <person name="Shigenobu S."/>
            <person name="Lundholm N."/>
            <person name="Nishiyama T."/>
            <person name="Yang H."/>
            <person name="Hasebe M."/>
            <person name="Li S."/>
            <person name="Pierce S.K."/>
            <person name="Wang J."/>
        </authorList>
    </citation>
    <scope>NUCLEOTIDE SEQUENCE [LARGE SCALE GENOMIC DNA]</scope>
    <source>
        <strain evidence="11">EC2010</strain>
        <tissue evidence="11">Whole organism of an adult</tissue>
    </source>
</reference>
<dbReference type="GO" id="GO:0046872">
    <property type="term" value="F:metal ion binding"/>
    <property type="evidence" value="ECO:0007669"/>
    <property type="project" value="UniProtKB-KW"/>
</dbReference>
<comment type="caution">
    <text evidence="11">The sequence shown here is derived from an EMBL/GenBank/DDBJ whole genome shotgun (WGS) entry which is preliminary data.</text>
</comment>
<evidence type="ECO:0000256" key="3">
    <source>
        <dbReference type="ARBA" id="ARBA00022448"/>
    </source>
</evidence>
<sequence length="143" mass="16382">MATLDVKKKKKKIKPDRTKIDYPVDPAYYKDRDLDDPRLSAELLVVVKATLADDDDDFDDDDDRENWTGRLDFLLSCIGFAVGLGNIWRFPYLCYSSGGGAFLVPYLFFMVVCGLPLFFLETSYGQFLSLSPITIWRLCPLFK</sequence>
<dbReference type="GO" id="GO:0005283">
    <property type="term" value="F:amino acid:sodium symporter activity"/>
    <property type="evidence" value="ECO:0007669"/>
    <property type="project" value="TreeGrafter"/>
</dbReference>
<evidence type="ECO:0000256" key="10">
    <source>
        <dbReference type="SAM" id="Phobius"/>
    </source>
</evidence>
<evidence type="ECO:0000256" key="9">
    <source>
        <dbReference type="RuleBase" id="RU003732"/>
    </source>
</evidence>
<keyword evidence="6 10" id="KW-0472">Membrane</keyword>
<keyword evidence="4 9" id="KW-0812">Transmembrane</keyword>
<evidence type="ECO:0000313" key="12">
    <source>
        <dbReference type="Proteomes" id="UP000271974"/>
    </source>
</evidence>
<feature type="transmembrane region" description="Helical" evidence="10">
    <location>
        <begin position="73"/>
        <end position="90"/>
    </location>
</feature>
<dbReference type="STRING" id="188477.A0A3S0ZX42"/>
<dbReference type="AlphaFoldDB" id="A0A3S0ZX42"/>
<keyword evidence="7" id="KW-0325">Glycoprotein</keyword>
<accession>A0A3S0ZX42</accession>
<keyword evidence="5 10" id="KW-1133">Transmembrane helix</keyword>
<dbReference type="GO" id="GO:0089718">
    <property type="term" value="P:amino acid import across plasma membrane"/>
    <property type="evidence" value="ECO:0007669"/>
    <property type="project" value="TreeGrafter"/>
</dbReference>
<comment type="similarity">
    <text evidence="2 9">Belongs to the sodium:neurotransmitter symporter (SNF) (TC 2.A.22) family.</text>
</comment>
<dbReference type="PROSITE" id="PS50267">
    <property type="entry name" value="NA_NEUROTRAN_SYMP_3"/>
    <property type="match status" value="1"/>
</dbReference>
<protein>
    <recommendedName>
        <fullName evidence="9">Transporter</fullName>
    </recommendedName>
</protein>
<organism evidence="11 12">
    <name type="scientific">Elysia chlorotica</name>
    <name type="common">Eastern emerald elysia</name>
    <name type="synonym">Sea slug</name>
    <dbReference type="NCBI Taxonomy" id="188477"/>
    <lineage>
        <taxon>Eukaryota</taxon>
        <taxon>Metazoa</taxon>
        <taxon>Spiralia</taxon>
        <taxon>Lophotrochozoa</taxon>
        <taxon>Mollusca</taxon>
        <taxon>Gastropoda</taxon>
        <taxon>Heterobranchia</taxon>
        <taxon>Euthyneura</taxon>
        <taxon>Panpulmonata</taxon>
        <taxon>Sacoglossa</taxon>
        <taxon>Placobranchoidea</taxon>
        <taxon>Plakobranchidae</taxon>
        <taxon>Elysia</taxon>
    </lineage>
</organism>
<dbReference type="Pfam" id="PF00209">
    <property type="entry name" value="SNF"/>
    <property type="match status" value="1"/>
</dbReference>
<dbReference type="PROSITE" id="PS00610">
    <property type="entry name" value="NA_NEUROTRAN_SYMP_1"/>
    <property type="match status" value="1"/>
</dbReference>
<keyword evidence="3 9" id="KW-0813">Transport</keyword>
<keyword evidence="9" id="KW-0769">Symport</keyword>
<evidence type="ECO:0000256" key="1">
    <source>
        <dbReference type="ARBA" id="ARBA00004141"/>
    </source>
</evidence>
<dbReference type="SUPFAM" id="SSF161070">
    <property type="entry name" value="SNF-like"/>
    <property type="match status" value="1"/>
</dbReference>
<evidence type="ECO:0000256" key="5">
    <source>
        <dbReference type="ARBA" id="ARBA00022989"/>
    </source>
</evidence>
<feature type="binding site" evidence="8">
    <location>
        <position position="79"/>
    </location>
    <ligand>
        <name>Na(+)</name>
        <dbReference type="ChEBI" id="CHEBI:29101"/>
        <label>1</label>
    </ligand>
</feature>
<keyword evidence="12" id="KW-1185">Reference proteome</keyword>
<dbReference type="Proteomes" id="UP000271974">
    <property type="component" value="Unassembled WGS sequence"/>
</dbReference>
<evidence type="ECO:0000256" key="8">
    <source>
        <dbReference type="PIRSR" id="PIRSR600175-1"/>
    </source>
</evidence>
<evidence type="ECO:0000256" key="7">
    <source>
        <dbReference type="ARBA" id="ARBA00023180"/>
    </source>
</evidence>
<comment type="subcellular location">
    <subcellularLocation>
        <location evidence="1">Membrane</location>
        <topology evidence="1">Multi-pass membrane protein</topology>
    </subcellularLocation>
</comment>